<dbReference type="Proteomes" id="UP000185596">
    <property type="component" value="Unassembled WGS sequence"/>
</dbReference>
<reference evidence="2 3" key="1">
    <citation type="submission" date="2016-12" db="EMBL/GenBank/DDBJ databases">
        <title>The draft genome sequence of Actinophytocola sp. 11-183.</title>
        <authorList>
            <person name="Wang W."/>
            <person name="Yuan L."/>
        </authorList>
    </citation>
    <scope>NUCLEOTIDE SEQUENCE [LARGE SCALE GENOMIC DNA]</scope>
    <source>
        <strain evidence="2 3">11-183</strain>
    </source>
</reference>
<accession>A0A1Q8CR92</accession>
<feature type="domain" description="Mycothiol-dependent maleylpyruvate isomerase metal-binding" evidence="1">
    <location>
        <begin position="20"/>
        <end position="135"/>
    </location>
</feature>
<dbReference type="OrthoDB" id="3671213at2"/>
<dbReference type="SUPFAM" id="SSF109854">
    <property type="entry name" value="DinB/YfiT-like putative metalloenzymes"/>
    <property type="match status" value="1"/>
</dbReference>
<sequence>MTGRALADYGRLLEVLDVEGDLLASSAGGADPALAVPNAPGMTLGGTVRHVGSVYRMVVAWVRAGGHQPTRWQRAPEDGQTLEDYLRTGHRALVEQLAEHDPEEACSTWWPLHQAYGFWYRRMAHESTIHRIDVQQAAAGMTVGAISEDVALDGVDEILSLWFTHRLGVLGVANSWRGQVAVVAGGQQWIASMSAGGTSAWRAGEDEIEGVDASVTSDPTGMFLWLWGRRPIRAVTPAGDRAGIAQLWHLLRLATH</sequence>
<dbReference type="GO" id="GO:0046872">
    <property type="term" value="F:metal ion binding"/>
    <property type="evidence" value="ECO:0007669"/>
    <property type="project" value="InterPro"/>
</dbReference>
<comment type="caution">
    <text evidence="2">The sequence shown here is derived from an EMBL/GenBank/DDBJ whole genome shotgun (WGS) entry which is preliminary data.</text>
</comment>
<dbReference type="GO" id="GO:0005886">
    <property type="term" value="C:plasma membrane"/>
    <property type="evidence" value="ECO:0007669"/>
    <property type="project" value="TreeGrafter"/>
</dbReference>
<evidence type="ECO:0000313" key="2">
    <source>
        <dbReference type="EMBL" id="OLF16857.1"/>
    </source>
</evidence>
<name>A0A1Q8CR92_9PSEU</name>
<dbReference type="EMBL" id="MSIE01000024">
    <property type="protein sequence ID" value="OLF16857.1"/>
    <property type="molecule type" value="Genomic_DNA"/>
</dbReference>
<dbReference type="Pfam" id="PF11716">
    <property type="entry name" value="MDMPI_N"/>
    <property type="match status" value="1"/>
</dbReference>
<organism evidence="2 3">
    <name type="scientific">Actinophytocola xanthii</name>
    <dbReference type="NCBI Taxonomy" id="1912961"/>
    <lineage>
        <taxon>Bacteria</taxon>
        <taxon>Bacillati</taxon>
        <taxon>Actinomycetota</taxon>
        <taxon>Actinomycetes</taxon>
        <taxon>Pseudonocardiales</taxon>
        <taxon>Pseudonocardiaceae</taxon>
    </lineage>
</organism>
<gene>
    <name evidence="2" type="ORF">BU204_14190</name>
</gene>
<dbReference type="PANTHER" id="PTHR40758:SF1">
    <property type="entry name" value="CONSERVED PROTEIN"/>
    <property type="match status" value="1"/>
</dbReference>
<dbReference type="PANTHER" id="PTHR40758">
    <property type="entry name" value="CONSERVED PROTEIN"/>
    <property type="match status" value="1"/>
</dbReference>
<dbReference type="RefSeq" id="WP_075126130.1">
    <property type="nucleotide sequence ID" value="NZ_MSIE01000024.1"/>
</dbReference>
<protein>
    <recommendedName>
        <fullName evidence="1">Mycothiol-dependent maleylpyruvate isomerase metal-binding domain-containing protein</fullName>
    </recommendedName>
</protein>
<evidence type="ECO:0000313" key="3">
    <source>
        <dbReference type="Proteomes" id="UP000185596"/>
    </source>
</evidence>
<keyword evidence="3" id="KW-1185">Reference proteome</keyword>
<evidence type="ECO:0000259" key="1">
    <source>
        <dbReference type="Pfam" id="PF11716"/>
    </source>
</evidence>
<dbReference type="InterPro" id="IPR024344">
    <property type="entry name" value="MDMPI_metal-binding"/>
</dbReference>
<dbReference type="STRING" id="1912961.BU204_14190"/>
<dbReference type="AlphaFoldDB" id="A0A1Q8CR92"/>
<proteinExistence type="predicted"/>
<dbReference type="InterPro" id="IPR034660">
    <property type="entry name" value="DinB/YfiT-like"/>
</dbReference>